<name>A0ABW8SQ90_9CLOT</name>
<evidence type="ECO:0000259" key="2">
    <source>
        <dbReference type="Pfam" id="PF22548"/>
    </source>
</evidence>
<feature type="domain" description="Helicase/UvrB N-terminal" evidence="1">
    <location>
        <begin position="198"/>
        <end position="279"/>
    </location>
</feature>
<dbReference type="InterPro" id="IPR006935">
    <property type="entry name" value="Helicase/UvrB_N"/>
</dbReference>
<dbReference type="Gene3D" id="3.40.50.300">
    <property type="entry name" value="P-loop containing nucleotide triphosphate hydrolases"/>
    <property type="match status" value="1"/>
</dbReference>
<dbReference type="InterPro" id="IPR054347">
    <property type="entry name" value="TOTE_primase"/>
</dbReference>
<keyword evidence="4" id="KW-1185">Reference proteome</keyword>
<dbReference type="RefSeq" id="WP_406794316.1">
    <property type="nucleotide sequence ID" value="NZ_JBJHZX010000050.1"/>
</dbReference>
<sequence length="331" mass="38373">MPKEGFGNLIALPMQQNARKNKNSVFIDKNLEPYKDQWHFLSSVGKLTKDEIEFYISELCSGDELGELKEDVEEETKPWERIRKSYKLSNTDFSTNVHIIKANMIFIKKEGFSNKTLNSIKRVAVFKNPEFYKAQAMRLPTFDKPRVISLSEETSEYLCLPRGTESDLYNLFDKNKVNFKCNDERYSGKTISVMFNGELREEQAVVADAMLKHDNGVLSATTGFGKTVIGARLIAERRVNTLIIVHTQQLLEQWKERLNQFLTVNEFLKVDARKQAEKQPFEHYVIPRFTSFRKPVCQNEKEWTIAEIYSEISTSQIRNELIISDVISCVK</sequence>
<gene>
    <name evidence="3" type="ORF">ACJDU8_21970</name>
</gene>
<comment type="caution">
    <text evidence="3">The sequence shown here is derived from an EMBL/GenBank/DDBJ whole genome shotgun (WGS) entry which is preliminary data.</text>
</comment>
<evidence type="ECO:0000313" key="3">
    <source>
        <dbReference type="EMBL" id="MFL0198207.1"/>
    </source>
</evidence>
<dbReference type="SUPFAM" id="SSF52540">
    <property type="entry name" value="P-loop containing nucleoside triphosphate hydrolases"/>
    <property type="match status" value="1"/>
</dbReference>
<organism evidence="3 4">
    <name type="scientific">Candidatus Clostridium eludens</name>
    <dbReference type="NCBI Taxonomy" id="3381663"/>
    <lineage>
        <taxon>Bacteria</taxon>
        <taxon>Bacillati</taxon>
        <taxon>Bacillota</taxon>
        <taxon>Clostridia</taxon>
        <taxon>Eubacteriales</taxon>
        <taxon>Clostridiaceae</taxon>
        <taxon>Clostridium</taxon>
    </lineage>
</organism>
<evidence type="ECO:0000259" key="1">
    <source>
        <dbReference type="Pfam" id="PF04851"/>
    </source>
</evidence>
<reference evidence="3 4" key="1">
    <citation type="submission" date="2024-11" db="EMBL/GenBank/DDBJ databases">
        <authorList>
            <person name="Heng Y.C."/>
            <person name="Lim A.C.H."/>
            <person name="Lee J.K.Y."/>
            <person name="Kittelmann S."/>
        </authorList>
    </citation>
    <scope>NUCLEOTIDE SEQUENCE [LARGE SCALE GENOMIC DNA]</scope>
    <source>
        <strain evidence="3 4">WILCCON 0269</strain>
    </source>
</reference>
<protein>
    <submittedName>
        <fullName evidence="3">TOTE conflict system archaeo-eukaryotic primase domain-containing protein</fullName>
    </submittedName>
</protein>
<dbReference type="InterPro" id="IPR027417">
    <property type="entry name" value="P-loop_NTPase"/>
</dbReference>
<dbReference type="Pfam" id="PF04851">
    <property type="entry name" value="ResIII"/>
    <property type="match status" value="1"/>
</dbReference>
<dbReference type="Proteomes" id="UP001623660">
    <property type="component" value="Unassembled WGS sequence"/>
</dbReference>
<feature type="domain" description="TOTE conflict system primase" evidence="2">
    <location>
        <begin position="1"/>
        <end position="53"/>
    </location>
</feature>
<accession>A0ABW8SQ90</accession>
<evidence type="ECO:0000313" key="4">
    <source>
        <dbReference type="Proteomes" id="UP001623660"/>
    </source>
</evidence>
<dbReference type="EMBL" id="JBJHZX010000050">
    <property type="protein sequence ID" value="MFL0198207.1"/>
    <property type="molecule type" value="Genomic_DNA"/>
</dbReference>
<proteinExistence type="predicted"/>
<dbReference type="Pfam" id="PF22548">
    <property type="entry name" value="AEP-TOTE"/>
    <property type="match status" value="1"/>
</dbReference>